<keyword evidence="2" id="KW-1185">Reference proteome</keyword>
<dbReference type="EMBL" id="WRXO01000002">
    <property type="protein sequence ID" value="MVT40565.1"/>
    <property type="molecule type" value="Genomic_DNA"/>
</dbReference>
<dbReference type="AlphaFoldDB" id="A0A6N8J5M4"/>
<reference evidence="1 2" key="1">
    <citation type="submission" date="2019-12" db="EMBL/GenBank/DDBJ databases">
        <title>The draft genomic sequence of strain Chitinophaga oryziterrae JCM 16595.</title>
        <authorList>
            <person name="Zhang X."/>
        </authorList>
    </citation>
    <scope>NUCLEOTIDE SEQUENCE [LARGE SCALE GENOMIC DNA]</scope>
    <source>
        <strain evidence="1 2">JCM 16595</strain>
    </source>
</reference>
<name>A0A6N8J5M4_9BACT</name>
<sequence>MLTRSLHHIPTTPFAGQANISISLYDVKYKNLSIALSIEYATEGNKVEDQPG</sequence>
<dbReference type="Proteomes" id="UP000468388">
    <property type="component" value="Unassembled WGS sequence"/>
</dbReference>
<evidence type="ECO:0000313" key="2">
    <source>
        <dbReference type="Proteomes" id="UP000468388"/>
    </source>
</evidence>
<evidence type="ECO:0000313" key="1">
    <source>
        <dbReference type="EMBL" id="MVT40565.1"/>
    </source>
</evidence>
<gene>
    <name evidence="1" type="ORF">GO495_08220</name>
</gene>
<dbReference type="RefSeq" id="WP_157299238.1">
    <property type="nucleotide sequence ID" value="NZ_BAAAZB010000010.1"/>
</dbReference>
<comment type="caution">
    <text evidence="1">The sequence shown here is derived from an EMBL/GenBank/DDBJ whole genome shotgun (WGS) entry which is preliminary data.</text>
</comment>
<protein>
    <submittedName>
        <fullName evidence="1">Uncharacterized protein</fullName>
    </submittedName>
</protein>
<accession>A0A6N8J5M4</accession>
<organism evidence="1 2">
    <name type="scientific">Chitinophaga oryziterrae</name>
    <dbReference type="NCBI Taxonomy" id="1031224"/>
    <lineage>
        <taxon>Bacteria</taxon>
        <taxon>Pseudomonadati</taxon>
        <taxon>Bacteroidota</taxon>
        <taxon>Chitinophagia</taxon>
        <taxon>Chitinophagales</taxon>
        <taxon>Chitinophagaceae</taxon>
        <taxon>Chitinophaga</taxon>
    </lineage>
</organism>
<proteinExistence type="predicted"/>